<evidence type="ECO:0000256" key="10">
    <source>
        <dbReference type="ARBA" id="ARBA00032441"/>
    </source>
</evidence>
<dbReference type="EMBL" id="JBHTOH010000063">
    <property type="protein sequence ID" value="MFD1411365.1"/>
    <property type="molecule type" value="Genomic_DNA"/>
</dbReference>
<gene>
    <name evidence="11" type="primary">tsaE</name>
    <name evidence="11" type="ORF">ACFQ4R_07175</name>
</gene>
<comment type="similarity">
    <text evidence="2">Belongs to the TsaE family.</text>
</comment>
<evidence type="ECO:0000256" key="3">
    <source>
        <dbReference type="ARBA" id="ARBA00019010"/>
    </source>
</evidence>
<dbReference type="Pfam" id="PF02367">
    <property type="entry name" value="TsaE"/>
    <property type="match status" value="1"/>
</dbReference>
<evidence type="ECO:0000256" key="9">
    <source>
        <dbReference type="ARBA" id="ARBA00022842"/>
    </source>
</evidence>
<evidence type="ECO:0000256" key="7">
    <source>
        <dbReference type="ARBA" id="ARBA00022741"/>
    </source>
</evidence>
<dbReference type="NCBIfam" id="TIGR00150">
    <property type="entry name" value="T6A_YjeE"/>
    <property type="match status" value="1"/>
</dbReference>
<evidence type="ECO:0000313" key="11">
    <source>
        <dbReference type="EMBL" id="MFD1411365.1"/>
    </source>
</evidence>
<sequence>MKFLTQNAIETEKFGRVVGQLVQPGSLILLNGDLGAGKTTFTKGLAQSLGIERAIKSPTFTLIREYRQGRLPLFHMDLYRLEHSSADDLGLEEYFDSAGVCVVEWSQFGEDVLPADRLVIDIQRDLPGFAADTRQFTLRAAGSKSQQLLEKITTAWSDQ</sequence>
<evidence type="ECO:0000256" key="2">
    <source>
        <dbReference type="ARBA" id="ARBA00007599"/>
    </source>
</evidence>
<evidence type="ECO:0000256" key="6">
    <source>
        <dbReference type="ARBA" id="ARBA00022723"/>
    </source>
</evidence>
<evidence type="ECO:0000313" key="12">
    <source>
        <dbReference type="Proteomes" id="UP001597191"/>
    </source>
</evidence>
<evidence type="ECO:0000256" key="1">
    <source>
        <dbReference type="ARBA" id="ARBA00004496"/>
    </source>
</evidence>
<keyword evidence="12" id="KW-1185">Reference proteome</keyword>
<organism evidence="11 12">
    <name type="scientific">Lapidilactobacillus gannanensis</name>
    <dbReference type="NCBI Taxonomy" id="2486002"/>
    <lineage>
        <taxon>Bacteria</taxon>
        <taxon>Bacillati</taxon>
        <taxon>Bacillota</taxon>
        <taxon>Bacilli</taxon>
        <taxon>Lactobacillales</taxon>
        <taxon>Lactobacillaceae</taxon>
        <taxon>Lapidilactobacillus</taxon>
    </lineage>
</organism>
<keyword evidence="9" id="KW-0460">Magnesium</keyword>
<reference evidence="12" key="1">
    <citation type="journal article" date="2019" name="Int. J. Syst. Evol. Microbiol.">
        <title>The Global Catalogue of Microorganisms (GCM) 10K type strain sequencing project: providing services to taxonomists for standard genome sequencing and annotation.</title>
        <authorList>
            <consortium name="The Broad Institute Genomics Platform"/>
            <consortium name="The Broad Institute Genome Sequencing Center for Infectious Disease"/>
            <person name="Wu L."/>
            <person name="Ma J."/>
        </authorList>
    </citation>
    <scope>NUCLEOTIDE SEQUENCE [LARGE SCALE GENOMIC DNA]</scope>
    <source>
        <strain evidence="12">CCM 8937</strain>
    </source>
</reference>
<name>A0ABW4BP80_9LACO</name>
<keyword evidence="4" id="KW-0963">Cytoplasm</keyword>
<evidence type="ECO:0000256" key="8">
    <source>
        <dbReference type="ARBA" id="ARBA00022840"/>
    </source>
</evidence>
<proteinExistence type="inferred from homology"/>
<evidence type="ECO:0000256" key="5">
    <source>
        <dbReference type="ARBA" id="ARBA00022694"/>
    </source>
</evidence>
<dbReference type="InterPro" id="IPR003442">
    <property type="entry name" value="T6A_TsaE"/>
</dbReference>
<keyword evidence="6" id="KW-0479">Metal-binding</keyword>
<dbReference type="InterPro" id="IPR027417">
    <property type="entry name" value="P-loop_NTPase"/>
</dbReference>
<keyword evidence="8" id="KW-0067">ATP-binding</keyword>
<keyword evidence="5" id="KW-0819">tRNA processing</keyword>
<dbReference type="Gene3D" id="3.40.50.300">
    <property type="entry name" value="P-loop containing nucleotide triphosphate hydrolases"/>
    <property type="match status" value="1"/>
</dbReference>
<comment type="caution">
    <text evidence="11">The sequence shown here is derived from an EMBL/GenBank/DDBJ whole genome shotgun (WGS) entry which is preliminary data.</text>
</comment>
<dbReference type="SUPFAM" id="SSF52540">
    <property type="entry name" value="P-loop containing nucleoside triphosphate hydrolases"/>
    <property type="match status" value="1"/>
</dbReference>
<keyword evidence="7" id="KW-0547">Nucleotide-binding</keyword>
<protein>
    <recommendedName>
        <fullName evidence="3">tRNA threonylcarbamoyladenosine biosynthesis protein TsaE</fullName>
    </recommendedName>
    <alternativeName>
        <fullName evidence="10">t(6)A37 threonylcarbamoyladenosine biosynthesis protein TsaE</fullName>
    </alternativeName>
</protein>
<dbReference type="Proteomes" id="UP001597191">
    <property type="component" value="Unassembled WGS sequence"/>
</dbReference>
<dbReference type="PANTHER" id="PTHR33540">
    <property type="entry name" value="TRNA THREONYLCARBAMOYLADENOSINE BIOSYNTHESIS PROTEIN TSAE"/>
    <property type="match status" value="1"/>
</dbReference>
<dbReference type="RefSeq" id="WP_125651576.1">
    <property type="nucleotide sequence ID" value="NZ_JBHTOH010000063.1"/>
</dbReference>
<evidence type="ECO:0000256" key="4">
    <source>
        <dbReference type="ARBA" id="ARBA00022490"/>
    </source>
</evidence>
<accession>A0ABW4BP80</accession>
<dbReference type="PANTHER" id="PTHR33540:SF2">
    <property type="entry name" value="TRNA THREONYLCARBAMOYLADENOSINE BIOSYNTHESIS PROTEIN TSAE"/>
    <property type="match status" value="1"/>
</dbReference>
<comment type="subcellular location">
    <subcellularLocation>
        <location evidence="1">Cytoplasm</location>
    </subcellularLocation>
</comment>